<evidence type="ECO:0000259" key="30">
    <source>
        <dbReference type="PROSITE" id="PS50011"/>
    </source>
</evidence>
<keyword evidence="10" id="KW-0808">Transferase</keyword>
<evidence type="ECO:0000256" key="4">
    <source>
        <dbReference type="ARBA" id="ARBA00012513"/>
    </source>
</evidence>
<dbReference type="PROSITE" id="PS00107">
    <property type="entry name" value="PROTEIN_KINASE_ATP"/>
    <property type="match status" value="1"/>
</dbReference>
<feature type="domain" description="Protein kinase" evidence="30">
    <location>
        <begin position="693"/>
        <end position="976"/>
    </location>
</feature>
<proteinExistence type="predicted"/>
<dbReference type="SUPFAM" id="SSF52047">
    <property type="entry name" value="RNI-like"/>
    <property type="match status" value="1"/>
</dbReference>
<keyword evidence="12" id="KW-0732">Signal</keyword>
<feature type="binding site" evidence="28">
    <location>
        <position position="722"/>
    </location>
    <ligand>
        <name>ATP</name>
        <dbReference type="ChEBI" id="CHEBI:30616"/>
    </ligand>
</feature>
<dbReference type="FunFam" id="3.40.50.2300:FF:000310">
    <property type="entry name" value="Glutamate receptor"/>
    <property type="match status" value="1"/>
</dbReference>
<evidence type="ECO:0000256" key="24">
    <source>
        <dbReference type="ARBA" id="ARBA00023303"/>
    </source>
</evidence>
<evidence type="ECO:0000256" key="16">
    <source>
        <dbReference type="ARBA" id="ARBA00022821"/>
    </source>
</evidence>
<evidence type="ECO:0000256" key="20">
    <source>
        <dbReference type="ARBA" id="ARBA00023136"/>
    </source>
</evidence>
<dbReference type="Gene3D" id="3.40.50.2300">
    <property type="match status" value="2"/>
</dbReference>
<evidence type="ECO:0000256" key="17">
    <source>
        <dbReference type="ARBA" id="ARBA00022840"/>
    </source>
</evidence>
<dbReference type="Pfam" id="PF00069">
    <property type="entry name" value="Pkinase"/>
    <property type="match status" value="1"/>
</dbReference>
<name>A0A9Q0GUM7_9MAGN</name>
<dbReference type="SMART" id="SM00220">
    <property type="entry name" value="S_TKc"/>
    <property type="match status" value="1"/>
</dbReference>
<dbReference type="Gene3D" id="1.10.287.70">
    <property type="match status" value="1"/>
</dbReference>
<evidence type="ECO:0000256" key="2">
    <source>
        <dbReference type="ARBA" id="ARBA00004251"/>
    </source>
</evidence>
<keyword evidence="32" id="KW-1185">Reference proteome</keyword>
<dbReference type="Pfam" id="PF01094">
    <property type="entry name" value="ANF_receptor"/>
    <property type="match status" value="1"/>
</dbReference>
<dbReference type="PROSITE" id="PS50011">
    <property type="entry name" value="PROTEIN_KINASE_DOM"/>
    <property type="match status" value="1"/>
</dbReference>
<dbReference type="GO" id="GO:0051707">
    <property type="term" value="P:response to other organism"/>
    <property type="evidence" value="ECO:0007669"/>
    <property type="project" value="UniProtKB-ARBA"/>
</dbReference>
<dbReference type="InterPro" id="IPR003591">
    <property type="entry name" value="Leu-rich_rpt_typical-subtyp"/>
</dbReference>
<dbReference type="SMART" id="SM00369">
    <property type="entry name" value="LRR_TYP"/>
    <property type="match status" value="9"/>
</dbReference>
<evidence type="ECO:0000256" key="9">
    <source>
        <dbReference type="ARBA" id="ARBA00022614"/>
    </source>
</evidence>
<keyword evidence="13" id="KW-0677">Repeat</keyword>
<accession>A0A9Q0GUM7</accession>
<dbReference type="FunFam" id="1.10.287.70:FF:000163">
    <property type="entry name" value="Glutamate receptor"/>
    <property type="match status" value="1"/>
</dbReference>
<keyword evidence="5" id="KW-0813">Transport</keyword>
<sequence length="1863" mass="206788">MGSLGKYQEAGKFGLNLWYFSLYQNSLSGEIPEFLFRLPNLETVYLHKNGFNGSIPSNVGNATELLYLWLYGNQLSGTVPPTIGNCTKLEDLYLTENHLVGVLPESLNNLENLVNLDVGKNSLHGRIPLGLGRCKRLSVLVLSYNQFTGEIPSGLGNCSGLMTFAAVNDGLTGHIPSSLGLLTELRILYLSQNHLSGKIPPELGNCKSLEELFLKENQLEGEIPRELGMLKSLKQLHLYTNHLIGEIPTSIWRIPTLEVFHVYNNNLSGELPLEMTELQNLRNVSLFNNKLSGAIPSTFGINCSLLEVDFTNNLFSGEIPPNLCFGKQLQMLIMGFNLLHGSIPADVGSCPTLSRLILKENNLTGSLPHFVENPNLLYIDISGNNINGTIPSSLGNCTNLTSVDLSRNKLTGSIPHDLGNLVDLQHLNLSYNQLQGPFPPDISNCVKLFYLNVGSNSLNGSIPQSMRNLTELRNLILGENWFTGGIPDFLSDFDELLELQIGGNLLGGNIPPSIGELHSLDTALNLSDNGLTGQIPSEMGKLIMLQRLDISYNNLTGSLATLNLLQSLTEVNVSHNNFTGTIPDALMKLLSSSPSSFLGNSGLCVRCLGSAATCGLNILSPCHPNQSTDCKKGLSTVNIAIISLGSSLFCVLMILLLSYVLYRCRRESLDIAISVCEGSSQLLSKVMEATDNLNERFIIGRGAHGTVYKVLLAPEKLCAVKKFTFAGQKGAHASMIREIQTIGKIKHRNLVKFEEFWLRKNYGLILYQYLENGSLHDVLHELNPAPILRWDVRYKIALGTAQGLAYLHDDCNPPIVHRDIKPNNILLDSDMEPHISDFGIAKLMDHSSTSNLSATIAGTIGYLAPETAYATGKSKEADVYSYGVVLLELVTRKKVMEMSFPEGMDLVSWVHSTRINTESIHGIVEPSLMEEFVDSTVMDEVINVLLLALKCTEKQPRERPPIKDVVKQLIGAKARIRGKIKHYNSDLQSEKNPPTFFPALSLLVFLVYLVTYGETVDAQINMTAAKVIDVGVILDLDTLVGKMCYSCISMAVSDFYAKHNNYTTRLLLHTRNSEGDIVEAASTGINLLKNVGVQAILGPQKSGQAQFLVNLGNKSQVPIISFTATSPTVSSTETPYFIRTALNDSSQVKAIAATIQTFGWREVVLIYEDTEYGRGIIPSIIDAFQEKYVHVPYRSVISPRVADDQVLSELYKLMIKQTRVFVVHMSSSLGSRFFLKAKEIGMMSKGYAWIITDGLTGLLDSMDQLVIDSMQGVLGVKPYVPRSKELNNFTTRWKMKIRQENLNIDRMDLSIFGLWAYDSVWALAMAAERVHVFQLESQKLMGSELLKALMNVRFEGLSGKFRIVDGQLLSSAFQIVNVIGKGERHIGFWTPTYGISENLYPSDKKVYSASMDDLRHVIWPGESTEVPKGWVIPTSGKKLRIGVPVKDGFSEFVKIERDPHTKGLIVTGYCIDVFKVVMDSLPYGVSYEFFPFEKADGHSAGSYNDLVQQVYLQNYDAVVGDTTILANRSFFVDFTMPYTESGVAMVVPIRGNRQKNAWVFLKPLQMDLWLTTGAFFVITGFVVWVIEHRINREFRGPPAEQVGIIFWFSFSTLVFAHKEKIMSNLSRFVVIIWIFVVLVLTSSYTASLTSMLTVEQLQPTITDIKDLRRNGDYVGYQDGSFVTAIMKSLDFDESKLRNYSTLEKYDQALSRGGQNGGVAAIVDEIPYIRLFLAKYCSKYTMIGPIYRTAGFGFVFPKDSPLVPDVSRAVLNLQEGDKMTAIEREWFGKQTECPEQGGTRVTSGSLNLDSFKGPFLIAGVSSTTALLIFFCKFFHEHWHILTSEDSVRNKLASMAKHFDQLKDV</sequence>
<dbReference type="InterPro" id="IPR028082">
    <property type="entry name" value="Peripla_BP_I"/>
</dbReference>
<dbReference type="Gene3D" id="3.30.200.20">
    <property type="entry name" value="Phosphorylase Kinase, domain 1"/>
    <property type="match status" value="1"/>
</dbReference>
<feature type="transmembrane region" description="Helical" evidence="29">
    <location>
        <begin position="1628"/>
        <end position="1646"/>
    </location>
</feature>
<dbReference type="InterPro" id="IPR000719">
    <property type="entry name" value="Prot_kinase_dom"/>
</dbReference>
<dbReference type="PROSITE" id="PS00108">
    <property type="entry name" value="PROTEIN_KINASE_ST"/>
    <property type="match status" value="1"/>
</dbReference>
<feature type="transmembrane region" description="Helical" evidence="29">
    <location>
        <begin position="1568"/>
        <end position="1586"/>
    </location>
</feature>
<evidence type="ECO:0000256" key="21">
    <source>
        <dbReference type="ARBA" id="ARBA00023170"/>
    </source>
</evidence>
<keyword evidence="21" id="KW-0675">Receptor</keyword>
<comment type="function">
    <text evidence="27">Glutamate-gated receptor that probably acts as a non-selective cation channel. May be involved in light-signal transduction and calcium homeostasis via the regulation of calcium influx into cells.</text>
</comment>
<evidence type="ECO:0000256" key="26">
    <source>
        <dbReference type="ARBA" id="ARBA00048679"/>
    </source>
</evidence>
<dbReference type="SUPFAM" id="SSF52058">
    <property type="entry name" value="L domain-like"/>
    <property type="match status" value="1"/>
</dbReference>
<evidence type="ECO:0000256" key="25">
    <source>
        <dbReference type="ARBA" id="ARBA00047899"/>
    </source>
</evidence>
<dbReference type="Proteomes" id="UP001141806">
    <property type="component" value="Unassembled WGS sequence"/>
</dbReference>
<keyword evidence="17 28" id="KW-0067">ATP-binding</keyword>
<keyword evidence="16" id="KW-0611">Plant defense</keyword>
<dbReference type="SMART" id="SM00079">
    <property type="entry name" value="PBPe"/>
    <property type="match status" value="1"/>
</dbReference>
<evidence type="ECO:0000256" key="6">
    <source>
        <dbReference type="ARBA" id="ARBA00022475"/>
    </source>
</evidence>
<gene>
    <name evidence="31" type="ORF">NE237_028846</name>
</gene>
<dbReference type="FunFam" id="3.40.50.2300:FF:000169">
    <property type="entry name" value="Glutamate receptor"/>
    <property type="match status" value="1"/>
</dbReference>
<evidence type="ECO:0000256" key="14">
    <source>
        <dbReference type="ARBA" id="ARBA00022741"/>
    </source>
</evidence>
<dbReference type="FunFam" id="3.80.10.10:FF:000919">
    <property type="entry name" value="Leucine-rich repeat receptor-like protein kinase PEPR1"/>
    <property type="match status" value="1"/>
</dbReference>
<dbReference type="EC" id="2.7.11.1" evidence="4"/>
<keyword evidence="15" id="KW-0418">Kinase</keyword>
<feature type="transmembrane region" description="Helical" evidence="29">
    <location>
        <begin position="639"/>
        <end position="662"/>
    </location>
</feature>
<dbReference type="CDD" id="cd13686">
    <property type="entry name" value="GluR_Plant"/>
    <property type="match status" value="1"/>
</dbReference>
<dbReference type="Gene3D" id="1.10.510.10">
    <property type="entry name" value="Transferase(Phosphotransferase) domain 1"/>
    <property type="match status" value="1"/>
</dbReference>
<comment type="subcellular location">
    <subcellularLocation>
        <location evidence="2">Cell membrane</location>
        <topology evidence="2">Single-pass type I membrane protein</topology>
    </subcellularLocation>
    <subcellularLocation>
        <location evidence="1">Membrane</location>
        <topology evidence="1">Multi-pass membrane protein</topology>
    </subcellularLocation>
</comment>
<keyword evidence="18 29" id="KW-1133">Transmembrane helix</keyword>
<dbReference type="GO" id="GO:0004674">
    <property type="term" value="F:protein serine/threonine kinase activity"/>
    <property type="evidence" value="ECO:0007669"/>
    <property type="project" value="UniProtKB-KW"/>
</dbReference>
<evidence type="ECO:0000256" key="22">
    <source>
        <dbReference type="ARBA" id="ARBA00023180"/>
    </source>
</evidence>
<evidence type="ECO:0000256" key="27">
    <source>
        <dbReference type="ARBA" id="ARBA00049638"/>
    </source>
</evidence>
<dbReference type="PANTHER" id="PTHR48053:SF113">
    <property type="entry name" value="PROTEIN KINASE DOMAIN-CONTAINING PROTEIN"/>
    <property type="match status" value="1"/>
</dbReference>
<dbReference type="PANTHER" id="PTHR48053">
    <property type="entry name" value="LEUCINE RICH REPEAT FAMILY PROTEIN, EXPRESSED"/>
    <property type="match status" value="1"/>
</dbReference>
<comment type="subunit">
    <text evidence="3">May form heteromers.</text>
</comment>
<dbReference type="InterPro" id="IPR011009">
    <property type="entry name" value="Kinase-like_dom_sf"/>
</dbReference>
<reference evidence="31" key="1">
    <citation type="journal article" date="2023" name="Plant J.">
        <title>The genome of the king protea, Protea cynaroides.</title>
        <authorList>
            <person name="Chang J."/>
            <person name="Duong T.A."/>
            <person name="Schoeman C."/>
            <person name="Ma X."/>
            <person name="Roodt D."/>
            <person name="Barker N."/>
            <person name="Li Z."/>
            <person name="Van de Peer Y."/>
            <person name="Mizrachi E."/>
        </authorList>
    </citation>
    <scope>NUCLEOTIDE SEQUENCE</scope>
    <source>
        <tissue evidence="31">Young leaves</tissue>
    </source>
</reference>
<evidence type="ECO:0000256" key="5">
    <source>
        <dbReference type="ARBA" id="ARBA00022448"/>
    </source>
</evidence>
<keyword evidence="7" id="KW-0723">Serine/threonine-protein kinase</keyword>
<keyword evidence="6" id="KW-1003">Cell membrane</keyword>
<evidence type="ECO:0000256" key="13">
    <source>
        <dbReference type="ARBA" id="ARBA00022737"/>
    </source>
</evidence>
<dbReference type="CDD" id="cd19990">
    <property type="entry name" value="PBP1_GABAb_receptor_plant"/>
    <property type="match status" value="1"/>
</dbReference>
<protein>
    <recommendedName>
        <fullName evidence="4">non-specific serine/threonine protein kinase</fullName>
        <ecNumber evidence="4">2.7.11.1</ecNumber>
    </recommendedName>
</protein>
<dbReference type="SUPFAM" id="SSF53822">
    <property type="entry name" value="Periplasmic binding protein-like I"/>
    <property type="match status" value="1"/>
</dbReference>
<keyword evidence="24" id="KW-0407">Ion channel</keyword>
<keyword evidence="20 29" id="KW-0472">Membrane</keyword>
<dbReference type="FunFam" id="3.40.190.10:FF:000195">
    <property type="entry name" value="Glutamate receptor 2.7"/>
    <property type="match status" value="1"/>
</dbReference>
<evidence type="ECO:0000256" key="3">
    <source>
        <dbReference type="ARBA" id="ARBA00011095"/>
    </source>
</evidence>
<evidence type="ECO:0000256" key="8">
    <source>
        <dbReference type="ARBA" id="ARBA00022553"/>
    </source>
</evidence>
<evidence type="ECO:0000256" key="15">
    <source>
        <dbReference type="ARBA" id="ARBA00022777"/>
    </source>
</evidence>
<dbReference type="SUPFAM" id="SSF56112">
    <property type="entry name" value="Protein kinase-like (PK-like)"/>
    <property type="match status" value="1"/>
</dbReference>
<dbReference type="GO" id="GO:0009791">
    <property type="term" value="P:post-embryonic development"/>
    <property type="evidence" value="ECO:0007669"/>
    <property type="project" value="UniProtKB-ARBA"/>
</dbReference>
<evidence type="ECO:0000256" key="11">
    <source>
        <dbReference type="ARBA" id="ARBA00022692"/>
    </source>
</evidence>
<dbReference type="GO" id="GO:0009753">
    <property type="term" value="P:response to jasmonic acid"/>
    <property type="evidence" value="ECO:0007669"/>
    <property type="project" value="UniProtKB-ARBA"/>
</dbReference>
<dbReference type="EMBL" id="JAMYWD010000012">
    <property type="protein sequence ID" value="KAJ4952014.1"/>
    <property type="molecule type" value="Genomic_DNA"/>
</dbReference>
<dbReference type="InterPro" id="IPR001828">
    <property type="entry name" value="ANF_lig-bd_rcpt"/>
</dbReference>
<dbReference type="Pfam" id="PF00560">
    <property type="entry name" value="LRR_1"/>
    <property type="match status" value="5"/>
</dbReference>
<evidence type="ECO:0000256" key="28">
    <source>
        <dbReference type="PROSITE-ProRule" id="PRU10141"/>
    </source>
</evidence>
<evidence type="ECO:0000256" key="12">
    <source>
        <dbReference type="ARBA" id="ARBA00022729"/>
    </source>
</evidence>
<dbReference type="InterPro" id="IPR032675">
    <property type="entry name" value="LRR_dom_sf"/>
</dbReference>
<evidence type="ECO:0000313" key="32">
    <source>
        <dbReference type="Proteomes" id="UP001141806"/>
    </source>
</evidence>
<evidence type="ECO:0000256" key="1">
    <source>
        <dbReference type="ARBA" id="ARBA00004141"/>
    </source>
</evidence>
<keyword evidence="19" id="KW-0406">Ion transport</keyword>
<dbReference type="FunFam" id="1.10.510.10:FF:000569">
    <property type="entry name" value="Serine/threonine-protein kinase-like protein CCR4"/>
    <property type="match status" value="1"/>
</dbReference>
<organism evidence="31 32">
    <name type="scientific">Protea cynaroides</name>
    <dbReference type="NCBI Taxonomy" id="273540"/>
    <lineage>
        <taxon>Eukaryota</taxon>
        <taxon>Viridiplantae</taxon>
        <taxon>Streptophyta</taxon>
        <taxon>Embryophyta</taxon>
        <taxon>Tracheophyta</taxon>
        <taxon>Spermatophyta</taxon>
        <taxon>Magnoliopsida</taxon>
        <taxon>Proteales</taxon>
        <taxon>Proteaceae</taxon>
        <taxon>Protea</taxon>
    </lineage>
</organism>
<evidence type="ECO:0000256" key="23">
    <source>
        <dbReference type="ARBA" id="ARBA00023286"/>
    </source>
</evidence>
<evidence type="ECO:0000256" key="10">
    <source>
        <dbReference type="ARBA" id="ARBA00022679"/>
    </source>
</evidence>
<dbReference type="GO" id="GO:0005524">
    <property type="term" value="F:ATP binding"/>
    <property type="evidence" value="ECO:0007669"/>
    <property type="project" value="UniProtKB-UniRule"/>
</dbReference>
<keyword evidence="22" id="KW-0325">Glycoprotein</keyword>
<comment type="caution">
    <text evidence="31">The sequence shown here is derived from an EMBL/GenBank/DDBJ whole genome shotgun (WGS) entry which is preliminary data.</text>
</comment>
<keyword evidence="11 29" id="KW-0812">Transmembrane</keyword>
<dbReference type="OrthoDB" id="5984008at2759"/>
<dbReference type="InterPro" id="IPR001320">
    <property type="entry name" value="Iontro_rcpt_C"/>
</dbReference>
<dbReference type="GO" id="GO:0015276">
    <property type="term" value="F:ligand-gated monoatomic ion channel activity"/>
    <property type="evidence" value="ECO:0007669"/>
    <property type="project" value="InterPro"/>
</dbReference>
<dbReference type="GO" id="GO:0005886">
    <property type="term" value="C:plasma membrane"/>
    <property type="evidence" value="ECO:0007669"/>
    <property type="project" value="UniProtKB-SubCell"/>
</dbReference>
<comment type="catalytic activity">
    <reaction evidence="26">
        <text>L-seryl-[protein] + ATP = O-phospho-L-seryl-[protein] + ADP + H(+)</text>
        <dbReference type="Rhea" id="RHEA:17989"/>
        <dbReference type="Rhea" id="RHEA-COMP:9863"/>
        <dbReference type="Rhea" id="RHEA-COMP:11604"/>
        <dbReference type="ChEBI" id="CHEBI:15378"/>
        <dbReference type="ChEBI" id="CHEBI:29999"/>
        <dbReference type="ChEBI" id="CHEBI:30616"/>
        <dbReference type="ChEBI" id="CHEBI:83421"/>
        <dbReference type="ChEBI" id="CHEBI:456216"/>
        <dbReference type="EC" id="2.7.11.1"/>
    </reaction>
</comment>
<dbReference type="InterPro" id="IPR051716">
    <property type="entry name" value="Plant_RL_S/T_kinase"/>
</dbReference>
<dbReference type="Gene3D" id="3.80.10.10">
    <property type="entry name" value="Ribonuclease Inhibitor"/>
    <property type="match status" value="5"/>
</dbReference>
<keyword evidence="8" id="KW-0597">Phosphoprotein</keyword>
<dbReference type="Pfam" id="PF10613">
    <property type="entry name" value="Lig_chan-Glu_bd"/>
    <property type="match status" value="1"/>
</dbReference>
<dbReference type="GO" id="GO:0009611">
    <property type="term" value="P:response to wounding"/>
    <property type="evidence" value="ECO:0007669"/>
    <property type="project" value="UniProtKB-ARBA"/>
</dbReference>
<dbReference type="InterPro" id="IPR044440">
    <property type="entry name" value="GABAb_receptor_plant_PBP1"/>
</dbReference>
<dbReference type="InterPro" id="IPR008271">
    <property type="entry name" value="Ser/Thr_kinase_AS"/>
</dbReference>
<keyword evidence="9" id="KW-0433">Leucine-rich repeat</keyword>
<comment type="catalytic activity">
    <reaction evidence="25">
        <text>L-threonyl-[protein] + ATP = O-phospho-L-threonyl-[protein] + ADP + H(+)</text>
        <dbReference type="Rhea" id="RHEA:46608"/>
        <dbReference type="Rhea" id="RHEA-COMP:11060"/>
        <dbReference type="Rhea" id="RHEA-COMP:11605"/>
        <dbReference type="ChEBI" id="CHEBI:15378"/>
        <dbReference type="ChEBI" id="CHEBI:30013"/>
        <dbReference type="ChEBI" id="CHEBI:30616"/>
        <dbReference type="ChEBI" id="CHEBI:61977"/>
        <dbReference type="ChEBI" id="CHEBI:456216"/>
        <dbReference type="EC" id="2.7.11.1"/>
    </reaction>
</comment>
<dbReference type="FunFam" id="3.30.200.20:FF:000260">
    <property type="entry name" value="LRR receptor-like serine/threonine-protein kinase RPK2"/>
    <property type="match status" value="1"/>
</dbReference>
<dbReference type="SUPFAM" id="SSF53850">
    <property type="entry name" value="Periplasmic binding protein-like II"/>
    <property type="match status" value="1"/>
</dbReference>
<dbReference type="InterPro" id="IPR019594">
    <property type="entry name" value="Glu/Gly-bd"/>
</dbReference>
<dbReference type="FunFam" id="3.40.190.10:FF:000103">
    <property type="entry name" value="Glutamate receptor"/>
    <property type="match status" value="1"/>
</dbReference>
<dbReference type="Pfam" id="PF13855">
    <property type="entry name" value="LRR_8"/>
    <property type="match status" value="1"/>
</dbReference>
<evidence type="ECO:0000256" key="7">
    <source>
        <dbReference type="ARBA" id="ARBA00022527"/>
    </source>
</evidence>
<dbReference type="FunFam" id="3.80.10.10:FF:000233">
    <property type="entry name" value="Leucine-rich repeat receptor-like protein kinase TDR"/>
    <property type="match status" value="1"/>
</dbReference>
<dbReference type="Pfam" id="PF00060">
    <property type="entry name" value="Lig_chan"/>
    <property type="match status" value="1"/>
</dbReference>
<dbReference type="Gene3D" id="3.40.190.10">
    <property type="entry name" value="Periplasmic binding protein-like II"/>
    <property type="match status" value="2"/>
</dbReference>
<dbReference type="InterPro" id="IPR017441">
    <property type="entry name" value="Protein_kinase_ATP_BS"/>
</dbReference>
<evidence type="ECO:0000256" key="18">
    <source>
        <dbReference type="ARBA" id="ARBA00022989"/>
    </source>
</evidence>
<dbReference type="GO" id="GO:0006952">
    <property type="term" value="P:defense response"/>
    <property type="evidence" value="ECO:0007669"/>
    <property type="project" value="UniProtKB-KW"/>
</dbReference>
<evidence type="ECO:0000313" key="31">
    <source>
        <dbReference type="EMBL" id="KAJ4952014.1"/>
    </source>
</evidence>
<keyword evidence="23" id="KW-1071">Ligand-gated ion channel</keyword>
<evidence type="ECO:0000256" key="29">
    <source>
        <dbReference type="SAM" id="Phobius"/>
    </source>
</evidence>
<evidence type="ECO:0000256" key="19">
    <source>
        <dbReference type="ARBA" id="ARBA00023065"/>
    </source>
</evidence>
<keyword evidence="14 28" id="KW-0547">Nucleotide-binding</keyword>
<dbReference type="InterPro" id="IPR001611">
    <property type="entry name" value="Leu-rich_rpt"/>
</dbReference>